<accession>A0A3S9A2Q0</accession>
<name>A0A3S9A2Q0_9BACL</name>
<keyword evidence="3" id="KW-1185">Reference proteome</keyword>
<dbReference type="Pfam" id="PF01841">
    <property type="entry name" value="Transglut_core"/>
    <property type="match status" value="1"/>
</dbReference>
<dbReference type="OrthoDB" id="9788327at2"/>
<proteinExistence type="predicted"/>
<dbReference type="Proteomes" id="UP000272528">
    <property type="component" value="Chromosome"/>
</dbReference>
<organism evidence="2 3">
    <name type="scientific">Paenibacillus albus</name>
    <dbReference type="NCBI Taxonomy" id="2495582"/>
    <lineage>
        <taxon>Bacteria</taxon>
        <taxon>Bacillati</taxon>
        <taxon>Bacillota</taxon>
        <taxon>Bacilli</taxon>
        <taxon>Bacillales</taxon>
        <taxon>Paenibacillaceae</taxon>
        <taxon>Paenibacillus</taxon>
    </lineage>
</organism>
<dbReference type="KEGG" id="palb:EJC50_10240"/>
<gene>
    <name evidence="2" type="ORF">EJC50_10240</name>
</gene>
<dbReference type="Gene3D" id="3.10.620.30">
    <property type="match status" value="1"/>
</dbReference>
<evidence type="ECO:0000259" key="1">
    <source>
        <dbReference type="SMART" id="SM00460"/>
    </source>
</evidence>
<dbReference type="InterPro" id="IPR002931">
    <property type="entry name" value="Transglutaminase-like"/>
</dbReference>
<dbReference type="SMART" id="SM00460">
    <property type="entry name" value="TGc"/>
    <property type="match status" value="1"/>
</dbReference>
<reference evidence="3" key="1">
    <citation type="submission" date="2018-12" db="EMBL/GenBank/DDBJ databases">
        <title>Genome sequence of Peanibacillus sp.</title>
        <authorList>
            <person name="Subramani G."/>
            <person name="Srinivasan S."/>
            <person name="Kim M.K."/>
        </authorList>
    </citation>
    <scope>NUCLEOTIDE SEQUENCE [LARGE SCALE GENOMIC DNA]</scope>
    <source>
        <strain evidence="3">18JY67-1</strain>
    </source>
</reference>
<sequence>MNMRLERRGRRRMNLGQLLSRIGLIALLLTVALGSDFRYSPVSAAPASLEGLKGELELQLHEHKVELTANYSGDRDQLSAGVDQMVRDVMASDDYMRYIVDSYIYTIRSFGVAAKVKVNIQYRESAGETEEVERRVAELLRTVISVGMTPEQKVRAIHDWIVTHVRYDESLQHYTAYDALVDGNAVCQGYALLVLRMLQDVGIEARIIEGTVASGSHVWNLVRLGDDWYHLDATWDDPVPDRAGVASHMYYLKSDAQMRVDHQWDAAAYPAADADASTDTDTKVTSKNL</sequence>
<dbReference type="AlphaFoldDB" id="A0A3S9A2Q0"/>
<evidence type="ECO:0000313" key="3">
    <source>
        <dbReference type="Proteomes" id="UP000272528"/>
    </source>
</evidence>
<dbReference type="EMBL" id="CP034437">
    <property type="protein sequence ID" value="AZN39991.1"/>
    <property type="molecule type" value="Genomic_DNA"/>
</dbReference>
<protein>
    <recommendedName>
        <fullName evidence="1">Transglutaminase-like domain-containing protein</fullName>
    </recommendedName>
</protein>
<evidence type="ECO:0000313" key="2">
    <source>
        <dbReference type="EMBL" id="AZN39991.1"/>
    </source>
</evidence>
<dbReference type="PANTHER" id="PTHR46333">
    <property type="entry name" value="CYTOKINESIS PROTEIN 3"/>
    <property type="match status" value="1"/>
</dbReference>
<feature type="domain" description="Transglutaminase-like" evidence="1">
    <location>
        <begin position="179"/>
        <end position="235"/>
    </location>
</feature>
<dbReference type="SUPFAM" id="SSF54001">
    <property type="entry name" value="Cysteine proteinases"/>
    <property type="match status" value="1"/>
</dbReference>
<dbReference type="InterPro" id="IPR052557">
    <property type="entry name" value="CAP/Cytokinesis_protein"/>
</dbReference>
<dbReference type="InterPro" id="IPR038765">
    <property type="entry name" value="Papain-like_cys_pep_sf"/>
</dbReference>
<dbReference type="GO" id="GO:0005737">
    <property type="term" value="C:cytoplasm"/>
    <property type="evidence" value="ECO:0007669"/>
    <property type="project" value="TreeGrafter"/>
</dbReference>
<dbReference type="PANTHER" id="PTHR46333:SF2">
    <property type="entry name" value="CYTOKINESIS PROTEIN 3"/>
    <property type="match status" value="1"/>
</dbReference>